<accession>A0A239KTM7</accession>
<protein>
    <submittedName>
        <fullName evidence="1">Uncharacterized protein</fullName>
    </submittedName>
</protein>
<reference evidence="1 2" key="1">
    <citation type="submission" date="2017-06" db="EMBL/GenBank/DDBJ databases">
        <authorList>
            <person name="Kim H.J."/>
            <person name="Triplett B.A."/>
        </authorList>
    </citation>
    <scope>NUCLEOTIDE SEQUENCE [LARGE SCALE GENOMIC DNA]</scope>
    <source>
        <strain evidence="1 2">DSM 18704</strain>
    </source>
</reference>
<proteinExistence type="predicted"/>
<name>A0A239KTM7_9BACT</name>
<evidence type="ECO:0000313" key="2">
    <source>
        <dbReference type="Proteomes" id="UP000198356"/>
    </source>
</evidence>
<sequence length="42" mass="4928">MASQSRGNQLTVKFNQNTSYGKRQFAELVFRFNVFCAFQHLL</sequence>
<evidence type="ECO:0000313" key="1">
    <source>
        <dbReference type="EMBL" id="SNT21727.1"/>
    </source>
</evidence>
<gene>
    <name evidence="1" type="ORF">SAMN05421770_105216</name>
</gene>
<dbReference type="EMBL" id="FZOU01000005">
    <property type="protein sequence ID" value="SNT21727.1"/>
    <property type="molecule type" value="Genomic_DNA"/>
</dbReference>
<organism evidence="1 2">
    <name type="scientific">Granulicella rosea</name>
    <dbReference type="NCBI Taxonomy" id="474952"/>
    <lineage>
        <taxon>Bacteria</taxon>
        <taxon>Pseudomonadati</taxon>
        <taxon>Acidobacteriota</taxon>
        <taxon>Terriglobia</taxon>
        <taxon>Terriglobales</taxon>
        <taxon>Acidobacteriaceae</taxon>
        <taxon>Granulicella</taxon>
    </lineage>
</organism>
<dbReference type="AlphaFoldDB" id="A0A239KTM7"/>
<keyword evidence="2" id="KW-1185">Reference proteome</keyword>
<dbReference type="Proteomes" id="UP000198356">
    <property type="component" value="Unassembled WGS sequence"/>
</dbReference>